<protein>
    <recommendedName>
        <fullName evidence="3">Chromo domain-containing protein</fullName>
    </recommendedName>
</protein>
<dbReference type="AlphaFoldDB" id="A0ABD1JJG9"/>
<dbReference type="Proteomes" id="UP001591681">
    <property type="component" value="Unassembled WGS sequence"/>
</dbReference>
<feature type="region of interest" description="Disordered" evidence="2">
    <location>
        <begin position="156"/>
        <end position="181"/>
    </location>
</feature>
<name>A0ABD1JJG9_9TELE</name>
<dbReference type="InterPro" id="IPR016197">
    <property type="entry name" value="Chromo-like_dom_sf"/>
</dbReference>
<gene>
    <name evidence="4" type="ORF">ACEWY4_018336</name>
</gene>
<evidence type="ECO:0000313" key="5">
    <source>
        <dbReference type="Proteomes" id="UP001591681"/>
    </source>
</evidence>
<feature type="domain" description="Chromo" evidence="3">
    <location>
        <begin position="108"/>
        <end position="166"/>
    </location>
</feature>
<dbReference type="PROSITE" id="PS50013">
    <property type="entry name" value="CHROMO_2"/>
    <property type="match status" value="1"/>
</dbReference>
<accession>A0ABD1JJG9</accession>
<dbReference type="SUPFAM" id="SSF54160">
    <property type="entry name" value="Chromo domain-like"/>
    <property type="match status" value="1"/>
</dbReference>
<evidence type="ECO:0000313" key="4">
    <source>
        <dbReference type="EMBL" id="KAL2087277.1"/>
    </source>
</evidence>
<sequence length="428" mass="46285">MESRRLVLGRGEPLPDSGSGVLRWSKGLAVHQGPSCPGGVPEIGSALPGSLCGGAGNQSHGGPSSAPHDLESPSTFHVSRIKPVRVSPHTPAEPPPPAPRLLDGGPIYTVRRLLQSRRRGHGLHYLVDWEGYGPEERSWVPAGRILNRSLITDFHRDHPDQPALRRGRPGGPPRPGRVPRLPIPVPPAGVLAMWRSLSPLPSLTTLMFSQRQHFILCFTNHLQLRTACESCRGRANCSLRTAQLCAVKLEPPRCERASAGCDTALTDPDLLTIYSDNCQLLPAGQVAVIVEPTSARSAPNNILVGKLNPTLKPVNLRRNAKIADVSPCLAMEDLNIMQVQCQIQNASPSPELCSSTSTDIVQVLKAAGLGDIDLGGCKVSPAERAKLANLLLEYSDIFSKDSLDCGKARGFVHRIHLSDDRPFQLHYR</sequence>
<reference evidence="4 5" key="1">
    <citation type="submission" date="2024-09" db="EMBL/GenBank/DDBJ databases">
        <title>A chromosome-level genome assembly of Gray's grenadier anchovy, Coilia grayii.</title>
        <authorList>
            <person name="Fu Z."/>
        </authorList>
    </citation>
    <scope>NUCLEOTIDE SEQUENCE [LARGE SCALE GENOMIC DNA]</scope>
    <source>
        <strain evidence="4">G4</strain>
        <tissue evidence="4">Muscle</tissue>
    </source>
</reference>
<dbReference type="InterPro" id="IPR000953">
    <property type="entry name" value="Chromo/chromo_shadow_dom"/>
</dbReference>
<keyword evidence="5" id="KW-1185">Reference proteome</keyword>
<feature type="region of interest" description="Disordered" evidence="2">
    <location>
        <begin position="31"/>
        <end position="73"/>
    </location>
</feature>
<dbReference type="InterPro" id="IPR023780">
    <property type="entry name" value="Chromo_domain"/>
</dbReference>
<evidence type="ECO:0000259" key="3">
    <source>
        <dbReference type="PROSITE" id="PS50013"/>
    </source>
</evidence>
<dbReference type="EMBL" id="JBHFQA010000015">
    <property type="protein sequence ID" value="KAL2087277.1"/>
    <property type="molecule type" value="Genomic_DNA"/>
</dbReference>
<organism evidence="4 5">
    <name type="scientific">Coilia grayii</name>
    <name type="common">Gray's grenadier anchovy</name>
    <dbReference type="NCBI Taxonomy" id="363190"/>
    <lineage>
        <taxon>Eukaryota</taxon>
        <taxon>Metazoa</taxon>
        <taxon>Chordata</taxon>
        <taxon>Craniata</taxon>
        <taxon>Vertebrata</taxon>
        <taxon>Euteleostomi</taxon>
        <taxon>Actinopterygii</taxon>
        <taxon>Neopterygii</taxon>
        <taxon>Teleostei</taxon>
        <taxon>Clupei</taxon>
        <taxon>Clupeiformes</taxon>
        <taxon>Clupeoidei</taxon>
        <taxon>Engraulidae</taxon>
        <taxon>Coilinae</taxon>
        <taxon>Coilia</taxon>
    </lineage>
</organism>
<feature type="region of interest" description="Disordered" evidence="2">
    <location>
        <begin position="1"/>
        <end position="20"/>
    </location>
</feature>
<dbReference type="Pfam" id="PF00385">
    <property type="entry name" value="Chromo"/>
    <property type="match status" value="1"/>
</dbReference>
<dbReference type="SMART" id="SM00298">
    <property type="entry name" value="CHROMO"/>
    <property type="match status" value="1"/>
</dbReference>
<comment type="subcellular location">
    <subcellularLocation>
        <location evidence="1">Nucleus</location>
    </subcellularLocation>
</comment>
<dbReference type="Gene3D" id="2.40.50.40">
    <property type="match status" value="1"/>
</dbReference>
<feature type="region of interest" description="Disordered" evidence="2">
    <location>
        <begin position="85"/>
        <end position="104"/>
    </location>
</feature>
<evidence type="ECO:0000256" key="2">
    <source>
        <dbReference type="SAM" id="MobiDB-lite"/>
    </source>
</evidence>
<proteinExistence type="predicted"/>
<evidence type="ECO:0000256" key="1">
    <source>
        <dbReference type="ARBA" id="ARBA00004123"/>
    </source>
</evidence>
<feature type="compositionally biased region" description="Pro residues" evidence="2">
    <location>
        <begin position="170"/>
        <end position="181"/>
    </location>
</feature>
<dbReference type="GO" id="GO:0005634">
    <property type="term" value="C:nucleus"/>
    <property type="evidence" value="ECO:0007669"/>
    <property type="project" value="UniProtKB-SubCell"/>
</dbReference>
<comment type="caution">
    <text evidence="4">The sequence shown here is derived from an EMBL/GenBank/DDBJ whole genome shotgun (WGS) entry which is preliminary data.</text>
</comment>